<organism evidence="2 3">
    <name type="scientific">Phascolarctos cinereus</name>
    <name type="common">Koala</name>
    <dbReference type="NCBI Taxonomy" id="38626"/>
    <lineage>
        <taxon>Eukaryota</taxon>
        <taxon>Metazoa</taxon>
        <taxon>Chordata</taxon>
        <taxon>Craniata</taxon>
        <taxon>Vertebrata</taxon>
        <taxon>Euteleostomi</taxon>
        <taxon>Mammalia</taxon>
        <taxon>Metatheria</taxon>
        <taxon>Diprotodontia</taxon>
        <taxon>Phascolarctidae</taxon>
        <taxon>Phascolarctos</taxon>
    </lineage>
</organism>
<dbReference type="RefSeq" id="XP_020858151.1">
    <property type="nucleotide sequence ID" value="XM_021002492.1"/>
</dbReference>
<protein>
    <submittedName>
        <fullName evidence="3">Uncharacterized protein C16orf96 homolog isoform X2</fullName>
    </submittedName>
</protein>
<dbReference type="GeneID" id="110219278"/>
<feature type="region of interest" description="Disordered" evidence="1">
    <location>
        <begin position="55"/>
        <end position="89"/>
    </location>
</feature>
<dbReference type="Gene3D" id="1.10.287.1490">
    <property type="match status" value="1"/>
</dbReference>
<proteinExistence type="predicted"/>
<keyword evidence="2" id="KW-1185">Reference proteome</keyword>
<evidence type="ECO:0000313" key="2">
    <source>
        <dbReference type="Proteomes" id="UP000515140"/>
    </source>
</evidence>
<dbReference type="PANTHER" id="PTHR47080:SF1">
    <property type="entry name" value="CHROMOSOME 16 OPEN READING FRAME 96"/>
    <property type="match status" value="1"/>
</dbReference>
<feature type="compositionally biased region" description="Polar residues" evidence="1">
    <location>
        <begin position="79"/>
        <end position="88"/>
    </location>
</feature>
<evidence type="ECO:0000256" key="1">
    <source>
        <dbReference type="SAM" id="MobiDB-lite"/>
    </source>
</evidence>
<dbReference type="Proteomes" id="UP000515140">
    <property type="component" value="Unplaced"/>
</dbReference>
<sequence length="319" mass="34944">MPAKITLMELVDLSIGTPEIGAVNFNALHTLLLTMLKHLNLQEVKIDLPPHITEQSRSTESLRASISGYPTKEKRKVSISKQPSSARPTPQVIEAQVKDLGGQVQDLGKQVQAIGSQVQGIESQVQNIGSQVDVFGQQIAALDKLPSGTDLLEKTPSGSRVSDMWQMMQMKKKVEANEDGISKAMGLIQDVMNEVKDLKADQEKRYLQKELPQEALTRKMSLYPEDNSIVTWEDLEQALVSGQRSSTAVDKTSETSLITAIPVPLEKASPAAKKISSQKMPPGTEIPPPTSGSCWTKADWHRTFPTALWHCTAIPSNLS</sequence>
<dbReference type="PANTHER" id="PTHR47080">
    <property type="entry name" value="CHROMOSOME 16 OPEN READING FRAME 96"/>
    <property type="match status" value="1"/>
</dbReference>
<dbReference type="AlphaFoldDB" id="A0A6P5LQ91"/>
<feature type="compositionally biased region" description="Polar residues" evidence="1">
    <location>
        <begin position="55"/>
        <end position="64"/>
    </location>
</feature>
<reference evidence="3" key="1">
    <citation type="submission" date="2025-08" db="UniProtKB">
        <authorList>
            <consortium name="RefSeq"/>
        </authorList>
    </citation>
    <scope>IDENTIFICATION</scope>
    <source>
        <tissue evidence="3">Spleen</tissue>
    </source>
</reference>
<evidence type="ECO:0000313" key="3">
    <source>
        <dbReference type="RefSeq" id="XP_020858151.1"/>
    </source>
</evidence>
<feature type="region of interest" description="Disordered" evidence="1">
    <location>
        <begin position="269"/>
        <end position="292"/>
    </location>
</feature>
<gene>
    <name evidence="3" type="primary">LOC110219278</name>
</gene>
<accession>A0A6P5LQ91</accession>
<name>A0A6P5LQ91_PHACI</name>